<keyword evidence="5" id="KW-0812">Transmembrane</keyword>
<feature type="chain" id="PRO_5016806286" evidence="6">
    <location>
        <begin position="19"/>
        <end position="592"/>
    </location>
</feature>
<dbReference type="PANTHER" id="PTHR43280:SF29">
    <property type="entry name" value="ARAC-FAMILY TRANSCRIPTIONAL REGULATOR"/>
    <property type="match status" value="1"/>
</dbReference>
<evidence type="ECO:0000313" key="9">
    <source>
        <dbReference type="Proteomes" id="UP000251561"/>
    </source>
</evidence>
<dbReference type="Gene3D" id="1.25.40.10">
    <property type="entry name" value="Tetratricopeptide repeat domain"/>
    <property type="match status" value="2"/>
</dbReference>
<dbReference type="PANTHER" id="PTHR43280">
    <property type="entry name" value="ARAC-FAMILY TRANSCRIPTIONAL REGULATOR"/>
    <property type="match status" value="1"/>
</dbReference>
<evidence type="ECO:0000256" key="6">
    <source>
        <dbReference type="SAM" id="SignalP"/>
    </source>
</evidence>
<dbReference type="InterPro" id="IPR009057">
    <property type="entry name" value="Homeodomain-like_sf"/>
</dbReference>
<gene>
    <name evidence="8" type="ORF">HYN86_05860</name>
</gene>
<feature type="signal peptide" evidence="6">
    <location>
        <begin position="1"/>
        <end position="18"/>
    </location>
</feature>
<dbReference type="SUPFAM" id="SSF46689">
    <property type="entry name" value="Homeodomain-like"/>
    <property type="match status" value="1"/>
</dbReference>
<keyword evidence="3" id="KW-0804">Transcription</keyword>
<evidence type="ECO:0000256" key="1">
    <source>
        <dbReference type="ARBA" id="ARBA00023015"/>
    </source>
</evidence>
<evidence type="ECO:0000256" key="5">
    <source>
        <dbReference type="SAM" id="Phobius"/>
    </source>
</evidence>
<dbReference type="Gene3D" id="1.10.10.60">
    <property type="entry name" value="Homeodomain-like"/>
    <property type="match status" value="2"/>
</dbReference>
<protein>
    <submittedName>
        <fullName evidence="8">AraC family transcriptional regulator</fullName>
    </submittedName>
</protein>
<reference evidence="8 9" key="1">
    <citation type="submission" date="2018-06" db="EMBL/GenBank/DDBJ databases">
        <title>Genome sequencing of Flavobacterium.</title>
        <authorList>
            <person name="Baek M.-G."/>
            <person name="Yi H."/>
        </authorList>
    </citation>
    <scope>NUCLEOTIDE SEQUENCE [LARGE SCALE GENOMIC DNA]</scope>
    <source>
        <strain evidence="8 9">HYN0086</strain>
    </source>
</reference>
<dbReference type="InterPro" id="IPR011990">
    <property type="entry name" value="TPR-like_helical_dom_sf"/>
</dbReference>
<feature type="domain" description="HTH araC/xylS-type" evidence="7">
    <location>
        <begin position="486"/>
        <end position="591"/>
    </location>
</feature>
<name>A0A344LQF8_9FLAO</name>
<keyword evidence="1" id="KW-0805">Transcription regulation</keyword>
<keyword evidence="5" id="KW-0472">Membrane</keyword>
<dbReference type="SMART" id="SM00342">
    <property type="entry name" value="HTH_ARAC"/>
    <property type="match status" value="1"/>
</dbReference>
<keyword evidence="4" id="KW-0175">Coiled coil</keyword>
<dbReference type="EMBL" id="CP030261">
    <property type="protein sequence ID" value="AXB56150.1"/>
    <property type="molecule type" value="Genomic_DNA"/>
</dbReference>
<keyword evidence="2" id="KW-0238">DNA-binding</keyword>
<dbReference type="KEGG" id="ffl:HYN86_05860"/>
<dbReference type="AlphaFoldDB" id="A0A344LQF8"/>
<dbReference type="GO" id="GO:0003700">
    <property type="term" value="F:DNA-binding transcription factor activity"/>
    <property type="evidence" value="ECO:0007669"/>
    <property type="project" value="InterPro"/>
</dbReference>
<feature type="coiled-coil region" evidence="4">
    <location>
        <begin position="411"/>
        <end position="449"/>
    </location>
</feature>
<feature type="transmembrane region" description="Helical" evidence="5">
    <location>
        <begin position="398"/>
        <end position="415"/>
    </location>
</feature>
<evidence type="ECO:0000313" key="8">
    <source>
        <dbReference type="EMBL" id="AXB56150.1"/>
    </source>
</evidence>
<evidence type="ECO:0000256" key="3">
    <source>
        <dbReference type="ARBA" id="ARBA00023163"/>
    </source>
</evidence>
<dbReference type="SUPFAM" id="SSF48452">
    <property type="entry name" value="TPR-like"/>
    <property type="match status" value="1"/>
</dbReference>
<sequence>MRLIISFLFFLILNTTVAQPTKEFTEQEYLEMQDKIRFSMNGNFDEGLNYVTELQKSTNNEHLSFAYGAGSYLYQLKGNRAKCDEWYNKALAYYKKLPESVQKINLRAYLYNYRGLTEWKRKNFSDALSNYQEGIKLSIKTSDVIQTVKFKSNIALVNEEVGNYELAIKNLRQNSDFLDKNESLYEKDQFQNSKSNIYTNLGNVYEGYFMKDRKKLFLLDSAEYFYKRAITYSQNYIDNKMTATLSLGNIYLLKRDFKNAERAYFDISIYAKQNNDETYYKIANHNLGDLYYSQKNYDKALIFLKKVDSMSLKEKKIDNTYFQSNYIQAKIYSIKNEPELAFKHSKIYLDSYEKYEGQLREEALEVNYKLGTANLSDEMVSIQEKYKYEVLWNKALKVLYVILVVGIVFFLIKSIRDKNKAQKKMNALIEEFKANLEKKEIEKAEIEKAALERPLFVEVPELEDDGLLKKENANLSIDEAKENKIVEKLLALEEKLEYLNADFTLSYVAKKIKTNTTYLSYVVNKRFGKSFGEYSNELKINYVINQMITNHLYRKYSTQAIAESVGFKNAVSFAKSFRKRTGVSPAQFANNI</sequence>
<keyword evidence="5" id="KW-1133">Transmembrane helix</keyword>
<dbReference type="Pfam" id="PF12833">
    <property type="entry name" value="HTH_18"/>
    <property type="match status" value="1"/>
</dbReference>
<dbReference type="SMART" id="SM00028">
    <property type="entry name" value="TPR"/>
    <property type="match status" value="5"/>
</dbReference>
<dbReference type="RefSeq" id="WP_113677196.1">
    <property type="nucleotide sequence ID" value="NZ_CP030261.1"/>
</dbReference>
<keyword evidence="6" id="KW-0732">Signal</keyword>
<evidence type="ECO:0000256" key="4">
    <source>
        <dbReference type="SAM" id="Coils"/>
    </source>
</evidence>
<dbReference type="PROSITE" id="PS01124">
    <property type="entry name" value="HTH_ARAC_FAMILY_2"/>
    <property type="match status" value="1"/>
</dbReference>
<dbReference type="InterPro" id="IPR018060">
    <property type="entry name" value="HTH_AraC"/>
</dbReference>
<dbReference type="OrthoDB" id="5295174at2"/>
<dbReference type="InterPro" id="IPR019734">
    <property type="entry name" value="TPR_rpt"/>
</dbReference>
<dbReference type="GO" id="GO:0043565">
    <property type="term" value="F:sequence-specific DNA binding"/>
    <property type="evidence" value="ECO:0007669"/>
    <property type="project" value="InterPro"/>
</dbReference>
<organism evidence="8 9">
    <name type="scientific">Flavobacterium fluviale</name>
    <dbReference type="NCBI Taxonomy" id="2249356"/>
    <lineage>
        <taxon>Bacteria</taxon>
        <taxon>Pseudomonadati</taxon>
        <taxon>Bacteroidota</taxon>
        <taxon>Flavobacteriia</taxon>
        <taxon>Flavobacteriales</taxon>
        <taxon>Flavobacteriaceae</taxon>
        <taxon>Flavobacterium</taxon>
    </lineage>
</organism>
<evidence type="ECO:0000256" key="2">
    <source>
        <dbReference type="ARBA" id="ARBA00023125"/>
    </source>
</evidence>
<keyword evidence="9" id="KW-1185">Reference proteome</keyword>
<evidence type="ECO:0000259" key="7">
    <source>
        <dbReference type="PROSITE" id="PS01124"/>
    </source>
</evidence>
<accession>A0A344LQF8</accession>
<dbReference type="Proteomes" id="UP000251561">
    <property type="component" value="Chromosome"/>
</dbReference>
<proteinExistence type="predicted"/>